<evidence type="ECO:0000256" key="2">
    <source>
        <dbReference type="ARBA" id="ARBA00004308"/>
    </source>
</evidence>
<keyword evidence="9 13" id="KW-1133">Transmembrane helix</keyword>
<evidence type="ECO:0000313" key="16">
    <source>
        <dbReference type="EMBL" id="KAH6646515.1"/>
    </source>
</evidence>
<feature type="transmembrane region" description="Helical" evidence="13">
    <location>
        <begin position="176"/>
        <end position="196"/>
    </location>
</feature>
<dbReference type="PROSITE" id="PS00211">
    <property type="entry name" value="ABC_TRANSPORTER_1"/>
    <property type="match status" value="2"/>
</dbReference>
<evidence type="ECO:0000259" key="14">
    <source>
        <dbReference type="PROSITE" id="PS50893"/>
    </source>
</evidence>
<dbReference type="Proteomes" id="UP000758603">
    <property type="component" value="Unassembled WGS sequence"/>
</dbReference>
<evidence type="ECO:0000259" key="15">
    <source>
        <dbReference type="PROSITE" id="PS50929"/>
    </source>
</evidence>
<comment type="similarity">
    <text evidence="3">Belongs to the ABC transporter superfamily. ABCB family. Multidrug resistance exporter (TC 3.A.1.201) subfamily.</text>
</comment>
<sequence>MSTEKETRHPPLSTSPNLPNHADILNGKSSGSSAGSYMRIFKFTQPVDILLESIAFVAAASSGVALAIVNLVLGGFITVLTNFVAGQSTASQFMSDVSTYCLYFIYIGVGRLVLVYVYTTLSTYCAYRIVRNIRQQFFKAALAQEIAFFDYGSGGSISMQATTNGNLIHSGIAEKLGLCVQSAVTFVAAFVVAFVSQWKLTLILIWLAPALIVLMGFIATAEAKLETSMLELYAQGGAFAESILSTPRTVHAFSIRERLVARYDDFLQRAKDLGDQKSPLFGLMFSIEYFLIYAGMSLAFWQGIKMAANEEVPSLGTVFTVLMSVIVATISVTMVAPYTISFGRAATAAHQLFSLIDRKSQIDPFNPSGEKPATTQGVLDIHNVTFSYPTRPDSIILNGFSLHIPAGKVTALVGASGSGKSTIVGLLERWYQPSSGTIKLDGMPIEDLNLNWLRTNIRMVQQEPVLFNGTIFDNIAYGLVGTQWENEPRATQLNEVTKAAQFAFAHDFIVDLPQGYDTRIGERGGLLSGGQKQRVAIARSIVSNPKVLLLDEATSALDPQAEGIVQGALDNVSKDRTTIVIAHKLTTVRDADNIVVMAQGCILEQGTHDELLASAGAYSRLVAAQSIATTAGRDDSEERSESEDEHDTDDLISNKTLTQHSTTQNHELALLSERDSYDHVKHAGLISTVFGLIQRTPELKWQYLIIFVACLTASAVYPGQALILANVMDVFQLETDAMQSRGNFYALMFLVLSIGCLICYFVMGWTTNIVAQTMNKKFRTTILNSMLRQDIQFFDRPENTTGALTSRLDSNPQAILELMSFNMGLILINIFNVVGSSILAIAVSWKLGLVGVFAGLPPMLFAGYARIRLETRMDAGNSKRFSGSAAIASESITSIRTVSSLAIEHTMLDRYSEELGHAMRQSISPLAHMMFWFSFTQSIEYFILALGFWYGCKLVSQGEVTFYEFFVSFMGTFFSGQAASQMFAYVSLLLSILIFCMTKGKSAANYLFWIEALQPTIRPDTAENHNHRPTNDISSIKLNKVQFSYPLRPDARVLRGIELDIKRGEFVAFVGASGCGKSTMIAMLERFYDPTSGNIKVDSEPLVDINPRLYRHHVALVQQEPTLYQGSIRENILLGKIYGDGKHINDKNLASDAEVEEALRAANAWDFVMSLPEGVATPCGMSGSQLSGGQRQRIAIARSLIRKPNVLLLDEATSALDTASEKIVQSALAEAAASGERITIAVAHRLSTIKDADRICVFYNGRVIESGTHDELLAFGKMYKKMCQAQSLDRGAA</sequence>
<evidence type="ECO:0000256" key="7">
    <source>
        <dbReference type="ARBA" id="ARBA00022741"/>
    </source>
</evidence>
<dbReference type="PANTHER" id="PTHR43394:SF27">
    <property type="entry name" value="ATP-DEPENDENT TRANSLOCASE ABCB1-LIKE"/>
    <property type="match status" value="1"/>
</dbReference>
<dbReference type="PROSITE" id="PS50929">
    <property type="entry name" value="ABC_TM1F"/>
    <property type="match status" value="2"/>
</dbReference>
<dbReference type="CDD" id="cd18578">
    <property type="entry name" value="ABC_6TM_Pgp_ABCB1_D2_like"/>
    <property type="match status" value="1"/>
</dbReference>
<dbReference type="PANTHER" id="PTHR43394">
    <property type="entry name" value="ATP-DEPENDENT PERMEASE MDL1, MITOCHONDRIAL"/>
    <property type="match status" value="1"/>
</dbReference>
<feature type="transmembrane region" description="Helical" evidence="13">
    <location>
        <begin position="280"/>
        <end position="304"/>
    </location>
</feature>
<accession>A0A9P8RN62</accession>
<keyword evidence="7" id="KW-0547">Nucleotide-binding</keyword>
<dbReference type="InterPro" id="IPR017871">
    <property type="entry name" value="ABC_transporter-like_CS"/>
</dbReference>
<name>A0A9P8RN62_9PEZI</name>
<reference evidence="16" key="1">
    <citation type="journal article" date="2021" name="Nat. Commun.">
        <title>Genetic determinants of endophytism in the Arabidopsis root mycobiome.</title>
        <authorList>
            <person name="Mesny F."/>
            <person name="Miyauchi S."/>
            <person name="Thiergart T."/>
            <person name="Pickel B."/>
            <person name="Atanasova L."/>
            <person name="Karlsson M."/>
            <person name="Huettel B."/>
            <person name="Barry K.W."/>
            <person name="Haridas S."/>
            <person name="Chen C."/>
            <person name="Bauer D."/>
            <person name="Andreopoulos W."/>
            <person name="Pangilinan J."/>
            <person name="LaButti K."/>
            <person name="Riley R."/>
            <person name="Lipzen A."/>
            <person name="Clum A."/>
            <person name="Drula E."/>
            <person name="Henrissat B."/>
            <person name="Kohler A."/>
            <person name="Grigoriev I.V."/>
            <person name="Martin F.M."/>
            <person name="Hacquard S."/>
        </authorList>
    </citation>
    <scope>NUCLEOTIDE SEQUENCE</scope>
    <source>
        <strain evidence="16">MPI-SDFR-AT-0073</strain>
    </source>
</reference>
<dbReference type="SUPFAM" id="SSF90123">
    <property type="entry name" value="ABC transporter transmembrane region"/>
    <property type="match status" value="2"/>
</dbReference>
<dbReference type="FunFam" id="3.40.50.300:FF:001530">
    <property type="entry name" value="ABC multidrug transporter (Eurofung)"/>
    <property type="match status" value="1"/>
</dbReference>
<dbReference type="SUPFAM" id="SSF52540">
    <property type="entry name" value="P-loop containing nucleoside triphosphate hydrolases"/>
    <property type="match status" value="2"/>
</dbReference>
<evidence type="ECO:0000256" key="1">
    <source>
        <dbReference type="ARBA" id="ARBA00004141"/>
    </source>
</evidence>
<dbReference type="GO" id="GO:0016887">
    <property type="term" value="F:ATP hydrolysis activity"/>
    <property type="evidence" value="ECO:0007669"/>
    <property type="project" value="InterPro"/>
</dbReference>
<evidence type="ECO:0000256" key="8">
    <source>
        <dbReference type="ARBA" id="ARBA00022840"/>
    </source>
</evidence>
<dbReference type="EMBL" id="JAGPXC010000010">
    <property type="protein sequence ID" value="KAH6646515.1"/>
    <property type="molecule type" value="Genomic_DNA"/>
</dbReference>
<feature type="region of interest" description="Disordered" evidence="12">
    <location>
        <begin position="629"/>
        <end position="657"/>
    </location>
</feature>
<comment type="caution">
    <text evidence="16">The sequence shown here is derived from an EMBL/GenBank/DDBJ whole genome shotgun (WGS) entry which is preliminary data.</text>
</comment>
<evidence type="ECO:0000256" key="5">
    <source>
        <dbReference type="ARBA" id="ARBA00022692"/>
    </source>
</evidence>
<feature type="transmembrane region" description="Helical" evidence="13">
    <location>
        <begin position="929"/>
        <end position="950"/>
    </location>
</feature>
<feature type="domain" description="ABC transmembrane type-1" evidence="15">
    <location>
        <begin position="704"/>
        <end position="991"/>
    </location>
</feature>
<organism evidence="16 17">
    <name type="scientific">Truncatella angustata</name>
    <dbReference type="NCBI Taxonomy" id="152316"/>
    <lineage>
        <taxon>Eukaryota</taxon>
        <taxon>Fungi</taxon>
        <taxon>Dikarya</taxon>
        <taxon>Ascomycota</taxon>
        <taxon>Pezizomycotina</taxon>
        <taxon>Sordariomycetes</taxon>
        <taxon>Xylariomycetidae</taxon>
        <taxon>Amphisphaeriales</taxon>
        <taxon>Sporocadaceae</taxon>
        <taxon>Truncatella</taxon>
    </lineage>
</organism>
<dbReference type="InterPro" id="IPR003439">
    <property type="entry name" value="ABC_transporter-like_ATP-bd"/>
</dbReference>
<keyword evidence="10 13" id="KW-0472">Membrane</keyword>
<dbReference type="GeneID" id="70134296"/>
<dbReference type="InterPro" id="IPR039421">
    <property type="entry name" value="Type_1_exporter"/>
</dbReference>
<keyword evidence="4" id="KW-0813">Transport</keyword>
<feature type="transmembrane region" description="Helical" evidence="13">
    <location>
        <begin position="97"/>
        <end position="118"/>
    </location>
</feature>
<keyword evidence="17" id="KW-1185">Reference proteome</keyword>
<feature type="domain" description="ABC transporter" evidence="14">
    <location>
        <begin position="379"/>
        <end position="624"/>
    </location>
</feature>
<dbReference type="CDD" id="cd03249">
    <property type="entry name" value="ABC_MTABC3_MDL1_MDL2"/>
    <property type="match status" value="1"/>
</dbReference>
<evidence type="ECO:0000256" key="6">
    <source>
        <dbReference type="ARBA" id="ARBA00022737"/>
    </source>
</evidence>
<evidence type="ECO:0000256" key="10">
    <source>
        <dbReference type="ARBA" id="ARBA00023136"/>
    </source>
</evidence>
<evidence type="ECO:0000313" key="17">
    <source>
        <dbReference type="Proteomes" id="UP000758603"/>
    </source>
</evidence>
<keyword evidence="6" id="KW-0677">Repeat</keyword>
<feature type="transmembrane region" description="Helical" evidence="13">
    <location>
        <begin position="202"/>
        <end position="221"/>
    </location>
</feature>
<gene>
    <name evidence="16" type="ORF">BKA67DRAFT_613171</name>
</gene>
<dbReference type="CDD" id="cd18577">
    <property type="entry name" value="ABC_6TM_Pgp_ABCB1_D1_like"/>
    <property type="match status" value="1"/>
</dbReference>
<keyword evidence="11" id="KW-0325">Glycoprotein</keyword>
<dbReference type="GO" id="GO:0005524">
    <property type="term" value="F:ATP binding"/>
    <property type="evidence" value="ECO:0007669"/>
    <property type="project" value="UniProtKB-KW"/>
</dbReference>
<evidence type="ECO:0000256" key="3">
    <source>
        <dbReference type="ARBA" id="ARBA00007577"/>
    </source>
</evidence>
<dbReference type="SMART" id="SM00382">
    <property type="entry name" value="AAA"/>
    <property type="match status" value="2"/>
</dbReference>
<dbReference type="GO" id="GO:0090374">
    <property type="term" value="P:oligopeptide export from mitochondrion"/>
    <property type="evidence" value="ECO:0007669"/>
    <property type="project" value="TreeGrafter"/>
</dbReference>
<dbReference type="InterPro" id="IPR036640">
    <property type="entry name" value="ABC1_TM_sf"/>
</dbReference>
<evidence type="ECO:0000256" key="4">
    <source>
        <dbReference type="ARBA" id="ARBA00022448"/>
    </source>
</evidence>
<dbReference type="Gene3D" id="3.40.50.300">
    <property type="entry name" value="P-loop containing nucleotide triphosphate hydrolases"/>
    <property type="match status" value="2"/>
</dbReference>
<feature type="region of interest" description="Disordered" evidence="12">
    <location>
        <begin position="1"/>
        <end position="21"/>
    </location>
</feature>
<dbReference type="Gene3D" id="1.20.1560.10">
    <property type="entry name" value="ABC transporter type 1, transmembrane domain"/>
    <property type="match status" value="1"/>
</dbReference>
<dbReference type="PROSITE" id="PS50893">
    <property type="entry name" value="ABC_TRANSPORTER_2"/>
    <property type="match status" value="2"/>
</dbReference>
<protein>
    <submittedName>
        <fullName evidence="16">P-loop containing nucleoside triphosphate hydrolase protein</fullName>
    </submittedName>
</protein>
<dbReference type="GO" id="GO:0005743">
    <property type="term" value="C:mitochondrial inner membrane"/>
    <property type="evidence" value="ECO:0007669"/>
    <property type="project" value="TreeGrafter"/>
</dbReference>
<keyword evidence="16" id="KW-0378">Hydrolase</keyword>
<keyword evidence="5 13" id="KW-0812">Transmembrane</keyword>
<dbReference type="FunFam" id="1.20.1560.10:FF:000057">
    <property type="entry name" value="ABC multidrug transporter SitT"/>
    <property type="match status" value="1"/>
</dbReference>
<feature type="transmembrane region" description="Helical" evidence="13">
    <location>
        <begin position="744"/>
        <end position="771"/>
    </location>
</feature>
<dbReference type="InterPro" id="IPR003593">
    <property type="entry name" value="AAA+_ATPase"/>
</dbReference>
<dbReference type="GO" id="GO:0015421">
    <property type="term" value="F:ABC-type oligopeptide transporter activity"/>
    <property type="evidence" value="ECO:0007669"/>
    <property type="project" value="TreeGrafter"/>
</dbReference>
<evidence type="ECO:0000256" key="13">
    <source>
        <dbReference type="SAM" id="Phobius"/>
    </source>
</evidence>
<feature type="domain" description="ABC transporter" evidence="14">
    <location>
        <begin position="1036"/>
        <end position="1285"/>
    </location>
</feature>
<feature type="transmembrane region" description="Helical" evidence="13">
    <location>
        <begin position="821"/>
        <end position="841"/>
    </location>
</feature>
<dbReference type="InterPro" id="IPR011527">
    <property type="entry name" value="ABC1_TM_dom"/>
</dbReference>
<dbReference type="InterPro" id="IPR027417">
    <property type="entry name" value="P-loop_NTPase"/>
</dbReference>
<feature type="transmembrane region" description="Helical" evidence="13">
    <location>
        <begin position="703"/>
        <end position="724"/>
    </location>
</feature>
<feature type="transmembrane region" description="Helical" evidence="13">
    <location>
        <begin position="316"/>
        <end position="336"/>
    </location>
</feature>
<evidence type="ECO:0000256" key="11">
    <source>
        <dbReference type="ARBA" id="ARBA00023180"/>
    </source>
</evidence>
<proteinExistence type="inferred from homology"/>
<feature type="compositionally biased region" description="Acidic residues" evidence="12">
    <location>
        <begin position="635"/>
        <end position="650"/>
    </location>
</feature>
<keyword evidence="8" id="KW-0067">ATP-binding</keyword>
<dbReference type="OrthoDB" id="6500128at2759"/>
<feature type="domain" description="ABC transmembrane type-1" evidence="15">
    <location>
        <begin position="54"/>
        <end position="344"/>
    </location>
</feature>
<dbReference type="RefSeq" id="XP_045953029.1">
    <property type="nucleotide sequence ID" value="XM_046105405.1"/>
</dbReference>
<dbReference type="FunFam" id="3.40.50.300:FF:000913">
    <property type="entry name" value="ABC multidrug transporter SitT"/>
    <property type="match status" value="1"/>
</dbReference>
<feature type="transmembrane region" description="Helical" evidence="13">
    <location>
        <begin position="847"/>
        <end position="865"/>
    </location>
</feature>
<evidence type="ECO:0000256" key="9">
    <source>
        <dbReference type="ARBA" id="ARBA00022989"/>
    </source>
</evidence>
<feature type="transmembrane region" description="Helical" evidence="13">
    <location>
        <begin position="970"/>
        <end position="996"/>
    </location>
</feature>
<dbReference type="Pfam" id="PF00005">
    <property type="entry name" value="ABC_tran"/>
    <property type="match status" value="2"/>
</dbReference>
<feature type="transmembrane region" description="Helical" evidence="13">
    <location>
        <begin position="49"/>
        <end position="77"/>
    </location>
</feature>
<comment type="subcellular location">
    <subcellularLocation>
        <location evidence="2">Endomembrane system</location>
    </subcellularLocation>
    <subcellularLocation>
        <location evidence="1">Membrane</location>
        <topology evidence="1">Multi-pass membrane protein</topology>
    </subcellularLocation>
</comment>
<evidence type="ECO:0000256" key="12">
    <source>
        <dbReference type="SAM" id="MobiDB-lite"/>
    </source>
</evidence>
<dbReference type="GO" id="GO:0012505">
    <property type="term" value="C:endomembrane system"/>
    <property type="evidence" value="ECO:0007669"/>
    <property type="project" value="UniProtKB-SubCell"/>
</dbReference>
<dbReference type="Pfam" id="PF00664">
    <property type="entry name" value="ABC_membrane"/>
    <property type="match status" value="2"/>
</dbReference>